<dbReference type="InterPro" id="IPR003675">
    <property type="entry name" value="Rce1/LyrA-like_dom"/>
</dbReference>
<protein>
    <submittedName>
        <fullName evidence="4">Membrane protease YdiL (CAAX protease family)</fullName>
    </submittedName>
</protein>
<keyword evidence="2" id="KW-0472">Membrane</keyword>
<feature type="compositionally biased region" description="Pro residues" evidence="1">
    <location>
        <begin position="1"/>
        <end position="14"/>
    </location>
</feature>
<dbReference type="GO" id="GO:0006508">
    <property type="term" value="P:proteolysis"/>
    <property type="evidence" value="ECO:0007669"/>
    <property type="project" value="UniProtKB-KW"/>
</dbReference>
<dbReference type="EMBL" id="JAUSVM010000001">
    <property type="protein sequence ID" value="MDQ0424529.1"/>
    <property type="molecule type" value="Genomic_DNA"/>
</dbReference>
<evidence type="ECO:0000259" key="3">
    <source>
        <dbReference type="Pfam" id="PF02517"/>
    </source>
</evidence>
<evidence type="ECO:0000256" key="2">
    <source>
        <dbReference type="SAM" id="Phobius"/>
    </source>
</evidence>
<feature type="transmembrane region" description="Helical" evidence="2">
    <location>
        <begin position="52"/>
        <end position="80"/>
    </location>
</feature>
<evidence type="ECO:0000256" key="1">
    <source>
        <dbReference type="SAM" id="MobiDB-lite"/>
    </source>
</evidence>
<accession>A0ABU0GGP2</accession>
<feature type="transmembrane region" description="Helical" evidence="2">
    <location>
        <begin position="213"/>
        <end position="231"/>
    </location>
</feature>
<feature type="transmembrane region" description="Helical" evidence="2">
    <location>
        <begin position="140"/>
        <end position="158"/>
    </location>
</feature>
<keyword evidence="2" id="KW-1133">Transmembrane helix</keyword>
<gene>
    <name evidence="4" type="ORF">JO380_000910</name>
</gene>
<feature type="transmembrane region" description="Helical" evidence="2">
    <location>
        <begin position="178"/>
        <end position="201"/>
    </location>
</feature>
<dbReference type="GO" id="GO:0008233">
    <property type="term" value="F:peptidase activity"/>
    <property type="evidence" value="ECO:0007669"/>
    <property type="project" value="UniProtKB-KW"/>
</dbReference>
<dbReference type="RefSeq" id="WP_070318586.1">
    <property type="nucleotide sequence ID" value="NZ_JAUSVM010000001.1"/>
</dbReference>
<evidence type="ECO:0000313" key="5">
    <source>
        <dbReference type="Proteomes" id="UP001240250"/>
    </source>
</evidence>
<keyword evidence="4" id="KW-0645">Protease</keyword>
<evidence type="ECO:0000313" key="4">
    <source>
        <dbReference type="EMBL" id="MDQ0424529.1"/>
    </source>
</evidence>
<keyword evidence="5" id="KW-1185">Reference proteome</keyword>
<reference evidence="4 5" key="1">
    <citation type="submission" date="2023-07" db="EMBL/GenBank/DDBJ databases">
        <title>Sequencing the genomes of 1000 actinobacteria strains.</title>
        <authorList>
            <person name="Klenk H.-P."/>
        </authorList>
    </citation>
    <scope>NUCLEOTIDE SEQUENCE [LARGE SCALE GENOMIC DNA]</scope>
    <source>
        <strain evidence="4 5">DSM 14785</strain>
    </source>
</reference>
<comment type="caution">
    <text evidence="4">The sequence shown here is derived from an EMBL/GenBank/DDBJ whole genome shotgun (WGS) entry which is preliminary data.</text>
</comment>
<keyword evidence="2" id="KW-0812">Transmembrane</keyword>
<feature type="transmembrane region" description="Helical" evidence="2">
    <location>
        <begin position="292"/>
        <end position="312"/>
    </location>
</feature>
<keyword evidence="4" id="KW-0378">Hydrolase</keyword>
<sequence length="331" mass="34464">MSSPHVVPPPPTVAAPPTVSAPRAVRAREVPGTYAYHRLQRTRPGARWWRPLLVGLVALALYVALLALGGGALLVAAFAGGPASWDALTGLDVTDLLDPLAFTLAMLSIIAMLPAVLVATRLLGARPVGLLASVTGRVRWGWALRCLALAAGLALVVHTGDAVVAAASGRPWQPDVDAGAWLLIGLALLLVPAQCVAEEVVFRGYLLQTVGTWLRHPAFAIALPVPLFVLGHEYVNLAMLDIALWALAMGWVTWRTGGLEAAAAAHVVNNVAVFTLGAVGLADLDLVDVGPVALTVSTVQTLVFVGLVEVLARRAGVARERVVAAPAEGEI</sequence>
<feature type="domain" description="CAAX prenyl protease 2/Lysostaphin resistance protein A-like" evidence="3">
    <location>
        <begin position="182"/>
        <end position="271"/>
    </location>
</feature>
<dbReference type="Pfam" id="PF02517">
    <property type="entry name" value="Rce1-like"/>
    <property type="match status" value="1"/>
</dbReference>
<feature type="region of interest" description="Disordered" evidence="1">
    <location>
        <begin position="1"/>
        <end position="20"/>
    </location>
</feature>
<dbReference type="Proteomes" id="UP001240250">
    <property type="component" value="Unassembled WGS sequence"/>
</dbReference>
<proteinExistence type="predicted"/>
<name>A0ABU0GGP2_9CELL</name>
<organism evidence="4 5">
    <name type="scientific">Cellulomonas iranensis</name>
    <dbReference type="NCBI Taxonomy" id="76862"/>
    <lineage>
        <taxon>Bacteria</taxon>
        <taxon>Bacillati</taxon>
        <taxon>Actinomycetota</taxon>
        <taxon>Actinomycetes</taxon>
        <taxon>Micrococcales</taxon>
        <taxon>Cellulomonadaceae</taxon>
        <taxon>Cellulomonas</taxon>
    </lineage>
</organism>
<feature type="transmembrane region" description="Helical" evidence="2">
    <location>
        <begin position="100"/>
        <end position="119"/>
    </location>
</feature>